<dbReference type="EMBL" id="CAFBPF010000102">
    <property type="protein sequence ID" value="CAB5013986.1"/>
    <property type="molecule type" value="Genomic_DNA"/>
</dbReference>
<keyword evidence="8" id="KW-0812">Transmembrane</keyword>
<evidence type="ECO:0000313" key="11">
    <source>
        <dbReference type="EMBL" id="CAB4861146.1"/>
    </source>
</evidence>
<evidence type="ECO:0000313" key="10">
    <source>
        <dbReference type="EMBL" id="CAB4650009.1"/>
    </source>
</evidence>
<accession>A0A6J6KPY9</accession>
<keyword evidence="4" id="KW-0411">Iron-sulfur</keyword>
<gene>
    <name evidence="10" type="ORF">UFOPK2242_00345</name>
    <name evidence="11" type="ORF">UFOPK3317_00416</name>
    <name evidence="12" type="ORF">UFOPK3974_00527</name>
    <name evidence="13" type="ORF">UFOPK4071_00870</name>
</gene>
<sequence length="291" mass="30500">MIVIIAIVVLLAAAVIAVMAAARKRSTDAEGNVTGRLTQETRQRDREAGSTPDLDGEAAASAEARERSDETRDALVATSSAPATKKSGGVAKYTPADEETIGISRRQFFNRGIVLSLALAIGAFGAAALAFLYSKSTGGFGGKVAVDKGLKDVLAFTQEKKEPYYVPEARSYLVPYPTADVSSAKKVPQYEKLIPNMEQGIVAIYQKCVHLGCKVPWCASSQWFECPCHGSKYNRVGEKKGGPAPRGLDHFVMAISGSGSLTIDTSVVLTGAPIGTDTTGQGAEGPPCVGG</sequence>
<feature type="region of interest" description="Disordered" evidence="7">
    <location>
        <begin position="28"/>
        <end position="91"/>
    </location>
</feature>
<dbReference type="GO" id="GO:0016020">
    <property type="term" value="C:membrane"/>
    <property type="evidence" value="ECO:0007669"/>
    <property type="project" value="InterPro"/>
</dbReference>
<dbReference type="GO" id="GO:0046872">
    <property type="term" value="F:metal ion binding"/>
    <property type="evidence" value="ECO:0007669"/>
    <property type="project" value="UniProtKB-KW"/>
</dbReference>
<evidence type="ECO:0000256" key="2">
    <source>
        <dbReference type="ARBA" id="ARBA00022723"/>
    </source>
</evidence>
<dbReference type="AlphaFoldDB" id="A0A6J6KPY9"/>
<keyword evidence="3" id="KW-0408">Iron</keyword>
<feature type="domain" description="Rieske" evidence="9">
    <location>
        <begin position="165"/>
        <end position="262"/>
    </location>
</feature>
<keyword evidence="8" id="KW-1133">Transmembrane helix</keyword>
<evidence type="ECO:0000256" key="3">
    <source>
        <dbReference type="ARBA" id="ARBA00023004"/>
    </source>
</evidence>
<keyword evidence="2" id="KW-0479">Metal-binding</keyword>
<dbReference type="InterPro" id="IPR017941">
    <property type="entry name" value="Rieske_2Fe-2S"/>
</dbReference>
<evidence type="ECO:0000256" key="4">
    <source>
        <dbReference type="ARBA" id="ARBA00023014"/>
    </source>
</evidence>
<dbReference type="EMBL" id="CAFBLK010000051">
    <property type="protein sequence ID" value="CAB4861146.1"/>
    <property type="molecule type" value="Genomic_DNA"/>
</dbReference>
<dbReference type="EMBL" id="CAEZWM010000025">
    <property type="protein sequence ID" value="CAB4650009.1"/>
    <property type="molecule type" value="Genomic_DNA"/>
</dbReference>
<dbReference type="GO" id="GO:0051537">
    <property type="term" value="F:2 iron, 2 sulfur cluster binding"/>
    <property type="evidence" value="ECO:0007669"/>
    <property type="project" value="UniProtKB-KW"/>
</dbReference>
<dbReference type="SUPFAM" id="SSF50022">
    <property type="entry name" value="ISP domain"/>
    <property type="match status" value="1"/>
</dbReference>
<dbReference type="InterPro" id="IPR005805">
    <property type="entry name" value="Rieske_Fe-S_prot_C"/>
</dbReference>
<feature type="transmembrane region" description="Helical" evidence="8">
    <location>
        <begin position="113"/>
        <end position="133"/>
    </location>
</feature>
<evidence type="ECO:0000256" key="5">
    <source>
        <dbReference type="ARBA" id="ARBA00023157"/>
    </source>
</evidence>
<evidence type="ECO:0000313" key="13">
    <source>
        <dbReference type="EMBL" id="CAB5013986.1"/>
    </source>
</evidence>
<evidence type="ECO:0000256" key="8">
    <source>
        <dbReference type="SAM" id="Phobius"/>
    </source>
</evidence>
<evidence type="ECO:0000256" key="7">
    <source>
        <dbReference type="SAM" id="MobiDB-lite"/>
    </source>
</evidence>
<keyword evidence="5" id="KW-1015">Disulfide bond</keyword>
<dbReference type="InterPro" id="IPR036922">
    <property type="entry name" value="Rieske_2Fe-2S_sf"/>
</dbReference>
<name>A0A6J6KPY9_9ZZZZ</name>
<dbReference type="PROSITE" id="PS51296">
    <property type="entry name" value="RIESKE"/>
    <property type="match status" value="1"/>
</dbReference>
<evidence type="ECO:0000313" key="12">
    <source>
        <dbReference type="EMBL" id="CAB4983941.1"/>
    </source>
</evidence>
<evidence type="ECO:0000256" key="6">
    <source>
        <dbReference type="ARBA" id="ARBA00034078"/>
    </source>
</evidence>
<dbReference type="PANTHER" id="PTHR10134">
    <property type="entry name" value="CYTOCHROME B-C1 COMPLEX SUBUNIT RIESKE, MITOCHONDRIAL"/>
    <property type="match status" value="1"/>
</dbReference>
<dbReference type="PRINTS" id="PR00162">
    <property type="entry name" value="RIESKE"/>
</dbReference>
<dbReference type="Pfam" id="PF00355">
    <property type="entry name" value="Rieske"/>
    <property type="match status" value="1"/>
</dbReference>
<protein>
    <submittedName>
        <fullName evidence="10">Unannotated protein</fullName>
    </submittedName>
</protein>
<reference evidence="10" key="1">
    <citation type="submission" date="2020-05" db="EMBL/GenBank/DDBJ databases">
        <authorList>
            <person name="Chiriac C."/>
            <person name="Salcher M."/>
            <person name="Ghai R."/>
            <person name="Kavagutti S V."/>
        </authorList>
    </citation>
    <scope>NUCLEOTIDE SEQUENCE</scope>
</reference>
<dbReference type="InterPro" id="IPR014349">
    <property type="entry name" value="Rieske_Fe-S_prot"/>
</dbReference>
<organism evidence="10">
    <name type="scientific">freshwater metagenome</name>
    <dbReference type="NCBI Taxonomy" id="449393"/>
    <lineage>
        <taxon>unclassified sequences</taxon>
        <taxon>metagenomes</taxon>
        <taxon>ecological metagenomes</taxon>
    </lineage>
</organism>
<evidence type="ECO:0000256" key="1">
    <source>
        <dbReference type="ARBA" id="ARBA00022714"/>
    </source>
</evidence>
<keyword evidence="8" id="KW-0472">Membrane</keyword>
<dbReference type="Gene3D" id="2.102.10.10">
    <property type="entry name" value="Rieske [2Fe-2S] iron-sulphur domain"/>
    <property type="match status" value="1"/>
</dbReference>
<proteinExistence type="predicted"/>
<keyword evidence="1" id="KW-0001">2Fe-2S</keyword>
<dbReference type="EMBL" id="CAFBOR010000052">
    <property type="protein sequence ID" value="CAB4983941.1"/>
    <property type="molecule type" value="Genomic_DNA"/>
</dbReference>
<feature type="compositionally biased region" description="Basic and acidic residues" evidence="7">
    <location>
        <begin position="63"/>
        <end position="73"/>
    </location>
</feature>
<evidence type="ECO:0000259" key="9">
    <source>
        <dbReference type="PROSITE" id="PS51296"/>
    </source>
</evidence>
<comment type="cofactor">
    <cofactor evidence="6">
        <name>[2Fe-2S] cluster</name>
        <dbReference type="ChEBI" id="CHEBI:190135"/>
    </cofactor>
</comment>
<feature type="compositionally biased region" description="Basic and acidic residues" evidence="7">
    <location>
        <begin position="39"/>
        <end position="48"/>
    </location>
</feature>